<evidence type="ECO:0000313" key="4">
    <source>
        <dbReference type="Proteomes" id="UP000002279"/>
    </source>
</evidence>
<dbReference type="GeneTree" id="ENSGT00940000157418"/>
<reference evidence="3" key="2">
    <citation type="submission" date="2025-08" db="UniProtKB">
        <authorList>
            <consortium name="Ensembl"/>
        </authorList>
    </citation>
    <scope>IDENTIFICATION</scope>
    <source>
        <strain evidence="3">Glennie</strain>
    </source>
</reference>
<dbReference type="PANTHER" id="PTHR16127">
    <property type="entry name" value="TAXILIN"/>
    <property type="match status" value="1"/>
</dbReference>
<evidence type="ECO:0000313" key="3">
    <source>
        <dbReference type="Ensembl" id="ENSOANP00000000443.2"/>
    </source>
</evidence>
<protein>
    <submittedName>
        <fullName evidence="3">Uncharacterized protein</fullName>
    </submittedName>
</protein>
<dbReference type="HOGENOM" id="CLU_025501_2_0_1"/>
<organism evidence="3 4">
    <name type="scientific">Ornithorhynchus anatinus</name>
    <name type="common">Duckbill platypus</name>
    <dbReference type="NCBI Taxonomy" id="9258"/>
    <lineage>
        <taxon>Eukaryota</taxon>
        <taxon>Metazoa</taxon>
        <taxon>Chordata</taxon>
        <taxon>Craniata</taxon>
        <taxon>Vertebrata</taxon>
        <taxon>Euteleostomi</taxon>
        <taxon>Mammalia</taxon>
        <taxon>Monotremata</taxon>
        <taxon>Ornithorhynchidae</taxon>
        <taxon>Ornithorhynchus</taxon>
    </lineage>
</organism>
<feature type="compositionally biased region" description="Basic and acidic residues" evidence="2">
    <location>
        <begin position="124"/>
        <end position="139"/>
    </location>
</feature>
<keyword evidence="4" id="KW-1185">Reference proteome</keyword>
<dbReference type="Proteomes" id="UP000002279">
    <property type="component" value="Chromosome 2"/>
</dbReference>
<dbReference type="Ensembl" id="ENSOANT00000000443.3">
    <property type="protein sequence ID" value="ENSOANP00000000443.2"/>
    <property type="gene ID" value="ENSOANG00000000259.3"/>
</dbReference>
<feature type="compositionally biased region" description="Acidic residues" evidence="2">
    <location>
        <begin position="113"/>
        <end position="123"/>
    </location>
</feature>
<dbReference type="Bgee" id="ENSOANG00000000259">
    <property type="expression patterns" value="Expressed in heart and 3 other cell types or tissues"/>
</dbReference>
<proteinExistence type="inferred from homology"/>
<name>F6YU33_ORNAN</name>
<evidence type="ECO:0000256" key="2">
    <source>
        <dbReference type="SAM" id="MobiDB-lite"/>
    </source>
</evidence>
<evidence type="ECO:0000256" key="1">
    <source>
        <dbReference type="ARBA" id="ARBA00009550"/>
    </source>
</evidence>
<reference evidence="3 4" key="1">
    <citation type="journal article" date="2008" name="Nature">
        <title>Genome analysis of the platypus reveals unique signatures of evolution.</title>
        <authorList>
            <person name="Warren W.C."/>
            <person name="Hillier L.W."/>
            <person name="Marshall Graves J.A."/>
            <person name="Birney E."/>
            <person name="Ponting C.P."/>
            <person name="Grutzner F."/>
            <person name="Belov K."/>
            <person name="Miller W."/>
            <person name="Clarke L."/>
            <person name="Chinwalla A.T."/>
            <person name="Yang S.P."/>
            <person name="Heger A."/>
            <person name="Locke D.P."/>
            <person name="Miethke P."/>
            <person name="Waters P.D."/>
            <person name="Veyrunes F."/>
            <person name="Fulton L."/>
            <person name="Fulton B."/>
            <person name="Graves T."/>
            <person name="Wallis J."/>
            <person name="Puente X.S."/>
            <person name="Lopez-Otin C."/>
            <person name="Ordonez G.R."/>
            <person name="Eichler E.E."/>
            <person name="Chen L."/>
            <person name="Cheng Z."/>
            <person name="Deakin J.E."/>
            <person name="Alsop A."/>
            <person name="Thompson K."/>
            <person name="Kirby P."/>
            <person name="Papenfuss A.T."/>
            <person name="Wakefield M.J."/>
            <person name="Olender T."/>
            <person name="Lancet D."/>
            <person name="Huttley G.A."/>
            <person name="Smit A.F."/>
            <person name="Pask A."/>
            <person name="Temple-Smith P."/>
            <person name="Batzer M.A."/>
            <person name="Walker J.A."/>
            <person name="Konkel M.K."/>
            <person name="Harris R.S."/>
            <person name="Whittington C.M."/>
            <person name="Wong E.S."/>
            <person name="Gemmell N.J."/>
            <person name="Buschiazzo E."/>
            <person name="Vargas Jentzsch I.M."/>
            <person name="Merkel A."/>
            <person name="Schmitz J."/>
            <person name="Zemann A."/>
            <person name="Churakov G."/>
            <person name="Kriegs J.O."/>
            <person name="Brosius J."/>
            <person name="Murchison E.P."/>
            <person name="Sachidanandam R."/>
            <person name="Smith C."/>
            <person name="Hannon G.J."/>
            <person name="Tsend-Ayush E."/>
            <person name="McMillan D."/>
            <person name="Attenborough R."/>
            <person name="Rens W."/>
            <person name="Ferguson-Smith M."/>
            <person name="Lefevre C.M."/>
            <person name="Sharp J.A."/>
            <person name="Nicholas K.R."/>
            <person name="Ray D.A."/>
            <person name="Kube M."/>
            <person name="Reinhardt R."/>
            <person name="Pringle T.H."/>
            <person name="Taylor J."/>
            <person name="Jones R.C."/>
            <person name="Nixon B."/>
            <person name="Dacheux J.L."/>
            <person name="Niwa H."/>
            <person name="Sekita Y."/>
            <person name="Huang X."/>
            <person name="Stark A."/>
            <person name="Kheradpour P."/>
            <person name="Kellis M."/>
            <person name="Flicek P."/>
            <person name="Chen Y."/>
            <person name="Webber C."/>
            <person name="Hardison R."/>
            <person name="Nelson J."/>
            <person name="Hallsworth-Pepin K."/>
            <person name="Delehaunty K."/>
            <person name="Markovic C."/>
            <person name="Minx P."/>
            <person name="Feng Y."/>
            <person name="Kremitzki C."/>
            <person name="Mitreva M."/>
            <person name="Glasscock J."/>
            <person name="Wylie T."/>
            <person name="Wohldmann P."/>
            <person name="Thiru P."/>
            <person name="Nhan M.N."/>
            <person name="Pohl C.S."/>
            <person name="Smith S.M."/>
            <person name="Hou S."/>
            <person name="Nefedov M."/>
            <person name="de Jong P.J."/>
            <person name="Renfree M.B."/>
            <person name="Mardis E.R."/>
            <person name="Wilson R.K."/>
        </authorList>
    </citation>
    <scope>NUCLEOTIDE SEQUENCE [LARGE SCALE GENOMIC DNA]</scope>
    <source>
        <strain evidence="3 4">Glennie</strain>
    </source>
</reference>
<feature type="compositionally biased region" description="Polar residues" evidence="2">
    <location>
        <begin position="1"/>
        <end position="37"/>
    </location>
</feature>
<dbReference type="AlphaFoldDB" id="F6YU33"/>
<sequence>MENNQPTGLTPKQQPTPPVDSSSLFHNQNGLQEQNGEGSPPKNYALVKEAGVPPEKTEGDISEELNRQLEDIIKTYGSATGLVEESPIKGTEKPEKKPEKPEKTESLDHPEDGENEDANDESEREASGTKEPGSIKEQKLEKKILKGLGKEATLLMQTLNKLNTSEEKLEVLFKKYAEMVSI</sequence>
<feature type="compositionally biased region" description="Basic and acidic residues" evidence="2">
    <location>
        <begin position="55"/>
        <end position="73"/>
    </location>
</feature>
<dbReference type="STRING" id="9258.ENSOANP00000000443"/>
<dbReference type="GO" id="GO:0019905">
    <property type="term" value="F:syntaxin binding"/>
    <property type="evidence" value="ECO:0007669"/>
    <property type="project" value="InterPro"/>
</dbReference>
<dbReference type="eggNOG" id="KOG1850">
    <property type="taxonomic scope" value="Eukaryota"/>
</dbReference>
<reference evidence="3" key="3">
    <citation type="submission" date="2025-09" db="UniProtKB">
        <authorList>
            <consortium name="Ensembl"/>
        </authorList>
    </citation>
    <scope>IDENTIFICATION</scope>
    <source>
        <strain evidence="3">Glennie</strain>
    </source>
</reference>
<comment type="similarity">
    <text evidence="1">Belongs to the taxilin family.</text>
</comment>
<dbReference type="InterPro" id="IPR026183">
    <property type="entry name" value="Taxilin_fam"/>
</dbReference>
<dbReference type="PANTHER" id="PTHR16127:SF10">
    <property type="entry name" value="BETA-TAXILIN"/>
    <property type="match status" value="1"/>
</dbReference>
<feature type="region of interest" description="Disordered" evidence="2">
    <location>
        <begin position="1"/>
        <end position="139"/>
    </location>
</feature>
<accession>F6YU33</accession>
<dbReference type="InParanoid" id="F6YU33"/>
<feature type="compositionally biased region" description="Basic and acidic residues" evidence="2">
    <location>
        <begin position="86"/>
        <end position="112"/>
    </location>
</feature>